<dbReference type="SMART" id="SM01130">
    <property type="entry name" value="DHDPS"/>
    <property type="match status" value="1"/>
</dbReference>
<feature type="active site" description="Schiff-base intermediate with substrate" evidence="3">
    <location>
        <position position="170"/>
    </location>
</feature>
<dbReference type="OrthoDB" id="191315at2759"/>
<protein>
    <recommendedName>
        <fullName evidence="7">Dihydrodipicolinate synthase</fullName>
    </recommendedName>
</protein>
<dbReference type="SUPFAM" id="SSF51569">
    <property type="entry name" value="Aldolase"/>
    <property type="match status" value="1"/>
</dbReference>
<gene>
    <name evidence="5" type="ORF">INT48_000806</name>
</gene>
<dbReference type="InterPro" id="IPR013785">
    <property type="entry name" value="Aldolase_TIM"/>
</dbReference>
<dbReference type="Pfam" id="PF00701">
    <property type="entry name" value="DHDPS"/>
    <property type="match status" value="1"/>
</dbReference>
<dbReference type="PANTHER" id="PTHR12128">
    <property type="entry name" value="DIHYDRODIPICOLINATE SYNTHASE"/>
    <property type="match status" value="1"/>
</dbReference>
<comment type="similarity">
    <text evidence="2">Belongs to the DapA family.</text>
</comment>
<evidence type="ECO:0008006" key="7">
    <source>
        <dbReference type="Google" id="ProtNLM"/>
    </source>
</evidence>
<dbReference type="AlphaFoldDB" id="A0A8H7SY59"/>
<keyword evidence="6" id="KW-1185">Reference proteome</keyword>
<dbReference type="CDD" id="cd00408">
    <property type="entry name" value="DHDPS-like"/>
    <property type="match status" value="1"/>
</dbReference>
<feature type="active site" description="Proton donor/acceptor" evidence="3">
    <location>
        <position position="141"/>
    </location>
</feature>
<dbReference type="EMBL" id="JAEPRE010000016">
    <property type="protein sequence ID" value="KAG2236506.1"/>
    <property type="molecule type" value="Genomic_DNA"/>
</dbReference>
<evidence type="ECO:0000313" key="6">
    <source>
        <dbReference type="Proteomes" id="UP000613177"/>
    </source>
</evidence>
<evidence type="ECO:0000256" key="3">
    <source>
        <dbReference type="PIRSR" id="PIRSR001365-1"/>
    </source>
</evidence>
<reference evidence="5" key="1">
    <citation type="submission" date="2021-01" db="EMBL/GenBank/DDBJ databases">
        <title>Metabolic potential, ecology and presence of endohyphal bacteria is reflected in genomic diversity of Mucoromycotina.</title>
        <authorList>
            <person name="Muszewska A."/>
            <person name="Okrasinska A."/>
            <person name="Steczkiewicz K."/>
            <person name="Drgas O."/>
            <person name="Orlowska M."/>
            <person name="Perlinska-Lenart U."/>
            <person name="Aleksandrzak-Piekarczyk T."/>
            <person name="Szatraj K."/>
            <person name="Zielenkiewicz U."/>
            <person name="Pilsyk S."/>
            <person name="Malc E."/>
            <person name="Mieczkowski P."/>
            <person name="Kruszewska J.S."/>
            <person name="Biernat P."/>
            <person name="Pawlowska J."/>
        </authorList>
    </citation>
    <scope>NUCLEOTIDE SEQUENCE</scope>
    <source>
        <strain evidence="5">WA0000018081</strain>
    </source>
</reference>
<dbReference type="InterPro" id="IPR002220">
    <property type="entry name" value="DapA-like"/>
</dbReference>
<sequence>MTSLGRGIFVPVPTFFKENEDLDLVALDKHIQYLANTGIAGIVVLGSMGEAVNLSEEERGLVIAQAYQSIKEHNAKLKLIAGTSAQSARTTIAYTKQAAQRGAQFTLILPPSFYRGVMDEEAILNFFRTVANNSPLPVIIYNYPGVCQGLDLSVKVLVQLSKHHNIIGVKGTDGNVGKMANLVRKTNPKEVTLLAGSADFFLSELVIGVVGLIPGAGNVFPGLCVQLQSLYEQGHVKEASELQHKLVEADDALCRWFGVAGTKSYIQSKLGYGGGICRNPLGLTSKENVASIEAVVDEVWKLEQTLHLK</sequence>
<dbReference type="PIRSF" id="PIRSF001365">
    <property type="entry name" value="DHDPS"/>
    <property type="match status" value="1"/>
</dbReference>
<proteinExistence type="inferred from homology"/>
<dbReference type="Gene3D" id="3.20.20.70">
    <property type="entry name" value="Aldolase class I"/>
    <property type="match status" value="1"/>
</dbReference>
<dbReference type="GO" id="GO:0008840">
    <property type="term" value="F:4-hydroxy-tetrahydrodipicolinate synthase activity"/>
    <property type="evidence" value="ECO:0007669"/>
    <property type="project" value="TreeGrafter"/>
</dbReference>
<dbReference type="PRINTS" id="PR00146">
    <property type="entry name" value="DHPICSNTHASE"/>
</dbReference>
<keyword evidence="1 2" id="KW-0456">Lyase</keyword>
<accession>A0A8H7SY59</accession>
<comment type="caution">
    <text evidence="5">The sequence shown here is derived from an EMBL/GenBank/DDBJ whole genome shotgun (WGS) entry which is preliminary data.</text>
</comment>
<dbReference type="PANTHER" id="PTHR12128:SF66">
    <property type="entry name" value="4-HYDROXY-2-OXOGLUTARATE ALDOLASE, MITOCHONDRIAL"/>
    <property type="match status" value="1"/>
</dbReference>
<feature type="binding site" evidence="4">
    <location>
        <position position="213"/>
    </location>
    <ligand>
        <name>pyruvate</name>
        <dbReference type="ChEBI" id="CHEBI:15361"/>
    </ligand>
</feature>
<organism evidence="5 6">
    <name type="scientific">Thamnidium elegans</name>
    <dbReference type="NCBI Taxonomy" id="101142"/>
    <lineage>
        <taxon>Eukaryota</taxon>
        <taxon>Fungi</taxon>
        <taxon>Fungi incertae sedis</taxon>
        <taxon>Mucoromycota</taxon>
        <taxon>Mucoromycotina</taxon>
        <taxon>Mucoromycetes</taxon>
        <taxon>Mucorales</taxon>
        <taxon>Mucorineae</taxon>
        <taxon>Mucoraceae</taxon>
        <taxon>Thamnidium</taxon>
    </lineage>
</organism>
<evidence type="ECO:0000256" key="1">
    <source>
        <dbReference type="ARBA" id="ARBA00023239"/>
    </source>
</evidence>
<evidence type="ECO:0000256" key="4">
    <source>
        <dbReference type="PIRSR" id="PIRSR001365-2"/>
    </source>
</evidence>
<dbReference type="Proteomes" id="UP000613177">
    <property type="component" value="Unassembled WGS sequence"/>
</dbReference>
<evidence type="ECO:0000256" key="2">
    <source>
        <dbReference type="PIRNR" id="PIRNR001365"/>
    </source>
</evidence>
<evidence type="ECO:0000313" key="5">
    <source>
        <dbReference type="EMBL" id="KAG2236506.1"/>
    </source>
</evidence>
<name>A0A8H7SY59_9FUNG</name>